<evidence type="ECO:0000256" key="1">
    <source>
        <dbReference type="SAM" id="Phobius"/>
    </source>
</evidence>
<evidence type="ECO:0000313" key="2">
    <source>
        <dbReference type="EMBL" id="CAF1128903.1"/>
    </source>
</evidence>
<evidence type="ECO:0000313" key="5">
    <source>
        <dbReference type="Proteomes" id="UP000663832"/>
    </source>
</evidence>
<feature type="transmembrane region" description="Helical" evidence="1">
    <location>
        <begin position="219"/>
        <end position="239"/>
    </location>
</feature>
<dbReference type="OrthoDB" id="10005552at2759"/>
<feature type="transmembrane region" description="Helical" evidence="1">
    <location>
        <begin position="118"/>
        <end position="137"/>
    </location>
</feature>
<protein>
    <submittedName>
        <fullName evidence="2">Uncharacterized protein</fullName>
    </submittedName>
</protein>
<evidence type="ECO:0000313" key="4">
    <source>
        <dbReference type="EMBL" id="CAF1443277.1"/>
    </source>
</evidence>
<dbReference type="Proteomes" id="UP000663832">
    <property type="component" value="Unassembled WGS sequence"/>
</dbReference>
<feature type="transmembrane region" description="Helical" evidence="1">
    <location>
        <begin position="182"/>
        <end position="207"/>
    </location>
</feature>
<reference evidence="2" key="1">
    <citation type="submission" date="2021-02" db="EMBL/GenBank/DDBJ databases">
        <authorList>
            <person name="Nowell W R."/>
        </authorList>
    </citation>
    <scope>NUCLEOTIDE SEQUENCE</scope>
</reference>
<feature type="transmembrane region" description="Helical" evidence="1">
    <location>
        <begin position="49"/>
        <end position="67"/>
    </location>
</feature>
<gene>
    <name evidence="2" type="ORF">BJG266_LOCUS22885</name>
    <name evidence="3" type="ORF">QVE165_LOCUS39745</name>
    <name evidence="4" type="ORF">QVE165_LOCUS39782</name>
</gene>
<feature type="transmembrane region" description="Helical" evidence="1">
    <location>
        <begin position="157"/>
        <end position="175"/>
    </location>
</feature>
<keyword evidence="1" id="KW-0472">Membrane</keyword>
<feature type="transmembrane region" description="Helical" evidence="1">
    <location>
        <begin position="19"/>
        <end position="37"/>
    </location>
</feature>
<proteinExistence type="predicted"/>
<dbReference type="Proteomes" id="UP000663877">
    <property type="component" value="Unassembled WGS sequence"/>
</dbReference>
<feature type="transmembrane region" description="Helical" evidence="1">
    <location>
        <begin position="79"/>
        <end position="98"/>
    </location>
</feature>
<keyword evidence="1" id="KW-0812">Transmembrane</keyword>
<dbReference type="EMBL" id="CAJNOM010000447">
    <property type="protein sequence ID" value="CAF1443277.1"/>
    <property type="molecule type" value="Genomic_DNA"/>
</dbReference>
<keyword evidence="5" id="KW-1185">Reference proteome</keyword>
<sequence length="268" mass="30820">MNNSIENTYPLYSYIPSRYAAAIFATIIYISSIAWLAQSLISKCRPCILAIFIFASHFLTFIELVLRSTLNINVLKSKLLYRITAPLLSLSPRLLLLANYRCLVELRGKEPRQILDRIMDTMIPIGVIIMDSILCIADELSFHSKRYYLSFHLRQSSAGFVLGLSIFFFLIWYLSVSHIRRLYLLPLLIISSICILIEAIYVLAMSIPSLFIILTKSEFYYYVCHLIPIFIALISWSIYHPWRLLPPLESAVPHDVTGKELLRPPPSI</sequence>
<organism evidence="2 6">
    <name type="scientific">Adineta steineri</name>
    <dbReference type="NCBI Taxonomy" id="433720"/>
    <lineage>
        <taxon>Eukaryota</taxon>
        <taxon>Metazoa</taxon>
        <taxon>Spiralia</taxon>
        <taxon>Gnathifera</taxon>
        <taxon>Rotifera</taxon>
        <taxon>Eurotatoria</taxon>
        <taxon>Bdelloidea</taxon>
        <taxon>Adinetida</taxon>
        <taxon>Adinetidae</taxon>
        <taxon>Adineta</taxon>
    </lineage>
</organism>
<name>A0A814R927_9BILA</name>
<dbReference type="EMBL" id="CAJNOM010000446">
    <property type="protein sequence ID" value="CAF1442760.1"/>
    <property type="molecule type" value="Genomic_DNA"/>
</dbReference>
<evidence type="ECO:0000313" key="3">
    <source>
        <dbReference type="EMBL" id="CAF1442760.1"/>
    </source>
</evidence>
<comment type="caution">
    <text evidence="2">The sequence shown here is derived from an EMBL/GenBank/DDBJ whole genome shotgun (WGS) entry which is preliminary data.</text>
</comment>
<dbReference type="EMBL" id="CAJNOI010000147">
    <property type="protein sequence ID" value="CAF1128903.1"/>
    <property type="molecule type" value="Genomic_DNA"/>
</dbReference>
<dbReference type="AlphaFoldDB" id="A0A814R927"/>
<evidence type="ECO:0000313" key="6">
    <source>
        <dbReference type="Proteomes" id="UP000663877"/>
    </source>
</evidence>
<accession>A0A814R927</accession>
<keyword evidence="1" id="KW-1133">Transmembrane helix</keyword>